<feature type="compositionally biased region" description="Polar residues" evidence="1">
    <location>
        <begin position="170"/>
        <end position="202"/>
    </location>
</feature>
<feature type="compositionally biased region" description="Polar residues" evidence="1">
    <location>
        <begin position="1"/>
        <end position="16"/>
    </location>
</feature>
<feature type="region of interest" description="Disordered" evidence="1">
    <location>
        <begin position="412"/>
        <end position="442"/>
    </location>
</feature>
<reference evidence="2" key="1">
    <citation type="journal article" date="2013" name="BMC Genomics">
        <title>Unscrambling butterfly oogenesis.</title>
        <authorList>
            <person name="Carter J.M."/>
            <person name="Baker S.C."/>
            <person name="Pink R."/>
            <person name="Carter D.R."/>
            <person name="Collins A."/>
            <person name="Tomlin J."/>
            <person name="Gibbs M."/>
            <person name="Breuker C.J."/>
        </authorList>
    </citation>
    <scope>NUCLEOTIDE SEQUENCE</scope>
    <source>
        <tissue evidence="2">Ovary</tissue>
    </source>
</reference>
<dbReference type="AlphaFoldDB" id="S4PBU5"/>
<feature type="compositionally biased region" description="Polar residues" evidence="1">
    <location>
        <begin position="273"/>
        <end position="294"/>
    </location>
</feature>
<sequence>MSDHAISTSNNIINKRNTSDSHFERNDCNTTYIVNEKHDENNRDRLTQQSVSRRGTPQRNLGPEQHSSTSENQTQRLSHTSDVNSQENVRSTMQSSRSEHVTSLSNQQIINDRQTHKHVSGEHTKNRQLTETSPGHHVISEQDLNSQQRQTDNHIQRTMGSSSNVSSSSHLEQNISKTSSVNQSHTVNRNQLSDSVTKTSIEFQRAMHGGGDNPIASTTSRTGHHKRTSDLVSDSSSTNAVLHRKGVTSMTEAQHSTSSTAAAQRKAITNLNERGEYISNSTQSADRKSISSMHRSTRDNVAVISQHTENIDTRRQEKRDGQSTMVVERQPRVVLRDNLRVGGDFYGNSEARSYGNFSRSNQVDRSERNERVERVERHARHGNTSQFVLGEGGTSYKREFTTHVHGKCPATLIESPRTPFKHTRDSREHKFYTSKITQQTSQ</sequence>
<dbReference type="EMBL" id="GAIX01002679">
    <property type="protein sequence ID" value="JAA89881.1"/>
    <property type="molecule type" value="Transcribed_RNA"/>
</dbReference>
<accession>S4PBU5</accession>
<feature type="compositionally biased region" description="Basic and acidic residues" evidence="1">
    <location>
        <begin position="17"/>
        <end position="27"/>
    </location>
</feature>
<feature type="compositionally biased region" description="Basic and acidic residues" evidence="1">
    <location>
        <begin position="35"/>
        <end position="46"/>
    </location>
</feature>
<organism evidence="2">
    <name type="scientific">Pararge aegeria</name>
    <name type="common">speckled wood butterfly</name>
    <dbReference type="NCBI Taxonomy" id="116150"/>
    <lineage>
        <taxon>Eukaryota</taxon>
        <taxon>Metazoa</taxon>
        <taxon>Ecdysozoa</taxon>
        <taxon>Arthropoda</taxon>
        <taxon>Hexapoda</taxon>
        <taxon>Insecta</taxon>
        <taxon>Pterygota</taxon>
        <taxon>Neoptera</taxon>
        <taxon>Endopterygota</taxon>
        <taxon>Lepidoptera</taxon>
        <taxon>Glossata</taxon>
        <taxon>Ditrysia</taxon>
        <taxon>Papilionoidea</taxon>
        <taxon>Nymphalidae</taxon>
        <taxon>Satyrinae</taxon>
        <taxon>Satyrini</taxon>
        <taxon>Parargina</taxon>
        <taxon>Pararge</taxon>
    </lineage>
</organism>
<feature type="compositionally biased region" description="Basic and acidic residues" evidence="1">
    <location>
        <begin position="422"/>
        <end position="431"/>
    </location>
</feature>
<protein>
    <submittedName>
        <fullName evidence="2">Uncharacterized protein</fullName>
    </submittedName>
</protein>
<evidence type="ECO:0000313" key="2">
    <source>
        <dbReference type="EMBL" id="JAA89881.1"/>
    </source>
</evidence>
<name>S4PBU5_9NEOP</name>
<feature type="compositionally biased region" description="Polar residues" evidence="1">
    <location>
        <begin position="47"/>
        <end position="112"/>
    </location>
</feature>
<feature type="region of interest" description="Disordered" evidence="1">
    <location>
        <begin position="1"/>
        <end position="239"/>
    </location>
</feature>
<reference evidence="2" key="2">
    <citation type="submission" date="2013-05" db="EMBL/GenBank/DDBJ databases">
        <authorList>
            <person name="Carter J.-M."/>
            <person name="Baker S.C."/>
            <person name="Pink R."/>
            <person name="Carter D.R.F."/>
            <person name="Collins A."/>
            <person name="Tomlin J."/>
            <person name="Gibbs M."/>
            <person name="Breuker C.J."/>
        </authorList>
    </citation>
    <scope>NUCLEOTIDE SEQUENCE</scope>
    <source>
        <tissue evidence="2">Ovary</tissue>
    </source>
</reference>
<proteinExistence type="predicted"/>
<feature type="region of interest" description="Disordered" evidence="1">
    <location>
        <begin position="273"/>
        <end position="295"/>
    </location>
</feature>
<evidence type="ECO:0000256" key="1">
    <source>
        <dbReference type="SAM" id="MobiDB-lite"/>
    </source>
</evidence>
<feature type="compositionally biased region" description="Polar residues" evidence="1">
    <location>
        <begin position="230"/>
        <end position="239"/>
    </location>
</feature>